<sequence length="188" mass="22475">MFSKYGDHKYFKKYIKKRYGNIRWLTLAKREEKIKQIVFDHSKLEIKRMLRAAQNSIDEDNNHQPFFLVPFTIITSMVTLISSVWINYTNNTVNNISQVSLKLFEKKIEKEIEPSDINEIIESLSMYGPYQGNIKVLLWIFNIVLVGFFIYFFIRAWNSSYRYNVKALMEDCLDVYDEVKTKQILEIK</sequence>
<proteinExistence type="predicted"/>
<evidence type="ECO:0000313" key="2">
    <source>
        <dbReference type="EMBL" id="MCY9576891.1"/>
    </source>
</evidence>
<dbReference type="EMBL" id="JAMDMH010000031">
    <property type="protein sequence ID" value="MCY9576891.1"/>
    <property type="molecule type" value="Genomic_DNA"/>
</dbReference>
<dbReference type="RefSeq" id="WP_129548410.1">
    <property type="nucleotide sequence ID" value="NZ_JAMDMH010000031.1"/>
</dbReference>
<reference evidence="2 3" key="1">
    <citation type="submission" date="2022-05" db="EMBL/GenBank/DDBJ databases">
        <title>Genome Sequencing of Bee-Associated Microbes.</title>
        <authorList>
            <person name="Dunlap C."/>
        </authorList>
    </citation>
    <scope>NUCLEOTIDE SEQUENCE [LARGE SCALE GENOMIC DNA]</scope>
    <source>
        <strain evidence="2 3">CBP-1093</strain>
    </source>
</reference>
<protein>
    <submittedName>
        <fullName evidence="2">Uncharacterized protein</fullName>
    </submittedName>
</protein>
<feature type="transmembrane region" description="Helical" evidence="1">
    <location>
        <begin position="66"/>
        <end position="86"/>
    </location>
</feature>
<keyword evidence="1" id="KW-0472">Membrane</keyword>
<evidence type="ECO:0000256" key="1">
    <source>
        <dbReference type="SAM" id="Phobius"/>
    </source>
</evidence>
<keyword evidence="1" id="KW-0812">Transmembrane</keyword>
<gene>
    <name evidence="2" type="ORF">M5W27_13915</name>
</gene>
<organism evidence="2 3">
    <name type="scientific">Bacillus xiamenensis</name>
    <dbReference type="NCBI Taxonomy" id="1178537"/>
    <lineage>
        <taxon>Bacteria</taxon>
        <taxon>Bacillati</taxon>
        <taxon>Bacillota</taxon>
        <taxon>Bacilli</taxon>
        <taxon>Bacillales</taxon>
        <taxon>Bacillaceae</taxon>
        <taxon>Bacillus</taxon>
    </lineage>
</organism>
<keyword evidence="1" id="KW-1133">Transmembrane helix</keyword>
<keyword evidence="3" id="KW-1185">Reference proteome</keyword>
<dbReference type="Proteomes" id="UP001527057">
    <property type="component" value="Unassembled WGS sequence"/>
</dbReference>
<comment type="caution">
    <text evidence="2">The sequence shown here is derived from an EMBL/GenBank/DDBJ whole genome shotgun (WGS) entry which is preliminary data.</text>
</comment>
<accession>A0ABT4F4D3</accession>
<feature type="transmembrane region" description="Helical" evidence="1">
    <location>
        <begin position="136"/>
        <end position="154"/>
    </location>
</feature>
<name>A0ABT4F4D3_9BACI</name>
<evidence type="ECO:0000313" key="3">
    <source>
        <dbReference type="Proteomes" id="UP001527057"/>
    </source>
</evidence>